<protein>
    <submittedName>
        <fullName evidence="1">Uncharacterized protein</fullName>
    </submittedName>
</protein>
<accession>A0A7S3NDW0</accession>
<reference evidence="1" key="1">
    <citation type="submission" date="2021-01" db="EMBL/GenBank/DDBJ databases">
        <authorList>
            <person name="Corre E."/>
            <person name="Pelletier E."/>
            <person name="Niang G."/>
            <person name="Scheremetjew M."/>
            <person name="Finn R."/>
            <person name="Kale V."/>
            <person name="Holt S."/>
            <person name="Cochrane G."/>
            <person name="Meng A."/>
            <person name="Brown T."/>
            <person name="Cohen L."/>
        </authorList>
    </citation>
    <scope>NUCLEOTIDE SEQUENCE</scope>
    <source>
        <strain evidence="1">FSP1.4</strain>
    </source>
</reference>
<sequence>MLASLLENQLPDTKLCVFFSKMSSMISSVLNFVLLELFKAHSSSSGVEAANIWYLLMFRRYKQVEIMYPTPFDFPPSSGELNSRKIRSHSLSKVSEGKQVANRELSLS</sequence>
<dbReference type="AlphaFoldDB" id="A0A7S3NDW0"/>
<dbReference type="EMBL" id="HBII01033948">
    <property type="protein sequence ID" value="CAE0355162.1"/>
    <property type="molecule type" value="Transcribed_RNA"/>
</dbReference>
<name>A0A7S3NDW0_9SPIT</name>
<organism evidence="1">
    <name type="scientific">Euplotes harpa</name>
    <dbReference type="NCBI Taxonomy" id="151035"/>
    <lineage>
        <taxon>Eukaryota</taxon>
        <taxon>Sar</taxon>
        <taxon>Alveolata</taxon>
        <taxon>Ciliophora</taxon>
        <taxon>Intramacronucleata</taxon>
        <taxon>Spirotrichea</taxon>
        <taxon>Hypotrichia</taxon>
        <taxon>Euplotida</taxon>
        <taxon>Euplotidae</taxon>
        <taxon>Euplotes</taxon>
    </lineage>
</organism>
<gene>
    <name evidence="1" type="ORF">EHAR0213_LOCUS14079</name>
</gene>
<evidence type="ECO:0000313" key="1">
    <source>
        <dbReference type="EMBL" id="CAE0355162.1"/>
    </source>
</evidence>
<proteinExistence type="predicted"/>